<name>A0ACC7PC85_9BACL</name>
<evidence type="ECO:0000313" key="1">
    <source>
        <dbReference type="EMBL" id="MFM9331977.1"/>
    </source>
</evidence>
<gene>
    <name evidence="1" type="ORF">ACI1P1_27135</name>
</gene>
<reference evidence="1" key="1">
    <citation type="submission" date="2024-12" db="EMBL/GenBank/DDBJ databases">
        <authorList>
            <person name="Wu N."/>
        </authorList>
    </citation>
    <scope>NUCLEOTIDE SEQUENCE</scope>
    <source>
        <strain evidence="1">P15</strain>
    </source>
</reference>
<dbReference type="EMBL" id="JBJURJ010000024">
    <property type="protein sequence ID" value="MFM9331977.1"/>
    <property type="molecule type" value="Genomic_DNA"/>
</dbReference>
<proteinExistence type="predicted"/>
<sequence>MKNKTVGILLDDDTFARLPSLHTGNEQLHLYNRAAKELKLAPPFFMNLRRITGSSVTGYTYSGRRYLLQRRSLPRVVHNRDLALRPRMNAKLTRLARSSLVFNRKNRYSKTKIATILAKDKSLQPYLPDTFAYSSARLAQTMNKYGALFIKPASGSVGDGIVKLSRAGHDLWLVQWKKQQKLSGPKARALVHRVTAGKPYLIQEAVMLAQYRGRPYDIRVSVQKGLSGAWQITGMVGKVAAPGRHVTNVAKGGSVKRCSVLFKNSGLPPEETARAVARVSLHIAACLDRHLPRLADLGLDMGVDRNGRVKFIEMNGRDQRYSFRKAGMSSEFYRTYRNPMAYGKRLLARSGPRPR</sequence>
<protein>
    <submittedName>
        <fullName evidence="1">YheC/YheD family protein</fullName>
    </submittedName>
</protein>
<keyword evidence="2" id="KW-1185">Reference proteome</keyword>
<comment type="caution">
    <text evidence="1">The sequence shown here is derived from an EMBL/GenBank/DDBJ whole genome shotgun (WGS) entry which is preliminary data.</text>
</comment>
<dbReference type="Proteomes" id="UP001631969">
    <property type="component" value="Unassembled WGS sequence"/>
</dbReference>
<accession>A0ACC7PC85</accession>
<evidence type="ECO:0000313" key="2">
    <source>
        <dbReference type="Proteomes" id="UP001631969"/>
    </source>
</evidence>
<organism evidence="1 2">
    <name type="scientific">Paenibacillus mesotrionivorans</name>
    <dbReference type="NCBI Taxonomy" id="3160968"/>
    <lineage>
        <taxon>Bacteria</taxon>
        <taxon>Bacillati</taxon>
        <taxon>Bacillota</taxon>
        <taxon>Bacilli</taxon>
        <taxon>Bacillales</taxon>
        <taxon>Paenibacillaceae</taxon>
        <taxon>Paenibacillus</taxon>
    </lineage>
</organism>